<dbReference type="EMBL" id="JAEKNS010000037">
    <property type="protein sequence ID" value="MBJ7593774.1"/>
    <property type="molecule type" value="Genomic_DNA"/>
</dbReference>
<proteinExistence type="predicted"/>
<sequence length="48" mass="4988">MNALAAPFEEGIAVPSEARDAHRLAENETTPVRMDGSGRAQGRPPAAA</sequence>
<gene>
    <name evidence="2" type="ORF">JF886_02755</name>
</gene>
<accession>A0A934JV87</accession>
<name>A0A934JV87_9BACT</name>
<feature type="compositionally biased region" description="Basic and acidic residues" evidence="1">
    <location>
        <begin position="17"/>
        <end position="26"/>
    </location>
</feature>
<evidence type="ECO:0000313" key="3">
    <source>
        <dbReference type="Proteomes" id="UP000606991"/>
    </source>
</evidence>
<feature type="region of interest" description="Disordered" evidence="1">
    <location>
        <begin position="16"/>
        <end position="48"/>
    </location>
</feature>
<organism evidence="2 3">
    <name type="scientific">Candidatus Aeolococcus gillhamiae</name>
    <dbReference type="NCBI Taxonomy" id="3127015"/>
    <lineage>
        <taxon>Bacteria</taxon>
        <taxon>Bacillati</taxon>
        <taxon>Candidatus Dormiibacterota</taxon>
        <taxon>Candidatus Dormibacteria</taxon>
        <taxon>Candidatus Aeolococcales</taxon>
        <taxon>Candidatus Aeolococcaceae</taxon>
        <taxon>Candidatus Aeolococcus</taxon>
    </lineage>
</organism>
<comment type="caution">
    <text evidence="2">The sequence shown here is derived from an EMBL/GenBank/DDBJ whole genome shotgun (WGS) entry which is preliminary data.</text>
</comment>
<reference evidence="2 3" key="1">
    <citation type="submission" date="2020-10" db="EMBL/GenBank/DDBJ databases">
        <title>Ca. Dormibacterota MAGs.</title>
        <authorList>
            <person name="Montgomery K."/>
        </authorList>
    </citation>
    <scope>NUCLEOTIDE SEQUENCE [LARGE SCALE GENOMIC DNA]</scope>
    <source>
        <strain evidence="2">SC8812_S17_18</strain>
    </source>
</reference>
<protein>
    <submittedName>
        <fullName evidence="2">Uncharacterized protein</fullName>
    </submittedName>
</protein>
<evidence type="ECO:0000256" key="1">
    <source>
        <dbReference type="SAM" id="MobiDB-lite"/>
    </source>
</evidence>
<dbReference type="Proteomes" id="UP000606991">
    <property type="component" value="Unassembled WGS sequence"/>
</dbReference>
<dbReference type="AlphaFoldDB" id="A0A934JV87"/>
<evidence type="ECO:0000313" key="2">
    <source>
        <dbReference type="EMBL" id="MBJ7593774.1"/>
    </source>
</evidence>
<dbReference type="RefSeq" id="WP_337309370.1">
    <property type="nucleotide sequence ID" value="NZ_JAEKNS010000037.1"/>
</dbReference>